<dbReference type="Proteomes" id="UP000807159">
    <property type="component" value="Chromosome 9"/>
</dbReference>
<evidence type="ECO:0000313" key="1">
    <source>
        <dbReference type="EMBL" id="KAH8499257.1"/>
    </source>
</evidence>
<protein>
    <submittedName>
        <fullName evidence="1">Uncharacterized protein</fullName>
    </submittedName>
</protein>
<dbReference type="EMBL" id="JACEGQ020000009">
    <property type="protein sequence ID" value="KAH8499257.1"/>
    <property type="molecule type" value="Genomic_DNA"/>
</dbReference>
<keyword evidence="2" id="KW-1185">Reference proteome</keyword>
<name>A0A8T2Y2F5_POPDE</name>
<organism evidence="1 2">
    <name type="scientific">Populus deltoides</name>
    <name type="common">Eastern poplar</name>
    <name type="synonym">Eastern cottonwood</name>
    <dbReference type="NCBI Taxonomy" id="3696"/>
    <lineage>
        <taxon>Eukaryota</taxon>
        <taxon>Viridiplantae</taxon>
        <taxon>Streptophyta</taxon>
        <taxon>Embryophyta</taxon>
        <taxon>Tracheophyta</taxon>
        <taxon>Spermatophyta</taxon>
        <taxon>Magnoliopsida</taxon>
        <taxon>eudicotyledons</taxon>
        <taxon>Gunneridae</taxon>
        <taxon>Pentapetalae</taxon>
        <taxon>rosids</taxon>
        <taxon>fabids</taxon>
        <taxon>Malpighiales</taxon>
        <taxon>Salicaceae</taxon>
        <taxon>Saliceae</taxon>
        <taxon>Populus</taxon>
    </lineage>
</organism>
<proteinExistence type="predicted"/>
<evidence type="ECO:0000313" key="2">
    <source>
        <dbReference type="Proteomes" id="UP000807159"/>
    </source>
</evidence>
<gene>
    <name evidence="1" type="ORF">H0E87_017966</name>
</gene>
<reference evidence="1" key="1">
    <citation type="journal article" date="2021" name="J. Hered.">
        <title>Genome Assembly of Salicaceae Populus deltoides (Eastern Cottonwood) I-69 Based on Nanopore Sequencing and Hi-C Technologies.</title>
        <authorList>
            <person name="Bai S."/>
            <person name="Wu H."/>
            <person name="Zhang J."/>
            <person name="Pan Z."/>
            <person name="Zhao W."/>
            <person name="Li Z."/>
            <person name="Tong C."/>
        </authorList>
    </citation>
    <scope>NUCLEOTIDE SEQUENCE</scope>
    <source>
        <tissue evidence="1">Leaf</tissue>
    </source>
</reference>
<accession>A0A8T2Y2F5</accession>
<comment type="caution">
    <text evidence="1">The sequence shown here is derived from an EMBL/GenBank/DDBJ whole genome shotgun (WGS) entry which is preliminary data.</text>
</comment>
<dbReference type="AlphaFoldDB" id="A0A8T2Y2F5"/>
<sequence>MQNWLVLQVLVQKSIYARSNVPVILSKLSYIKCYCMYIDDFSAKCRIASDQTLFEAIHPTSLEMNKDCSFDICYALWLLPLADHSALKNVPK</sequence>